<dbReference type="PROSITE" id="PS50054">
    <property type="entry name" value="TYR_PHOSPHATASE_DUAL"/>
    <property type="match status" value="1"/>
</dbReference>
<dbReference type="Proteomes" id="UP000002866">
    <property type="component" value="Chromosome 6"/>
</dbReference>
<dbReference type="Pfam" id="PF00782">
    <property type="entry name" value="DSPc"/>
    <property type="match status" value="1"/>
</dbReference>
<dbReference type="PANTHER" id="PTHR47550">
    <property type="entry name" value="DUAL SPECIFICITY PROTEIN PHOSPHATASE PPS1"/>
    <property type="match status" value="1"/>
</dbReference>
<dbReference type="FunCoup" id="I2H5M8">
    <property type="interactions" value="15"/>
</dbReference>
<dbReference type="Gene3D" id="3.90.190.10">
    <property type="entry name" value="Protein tyrosine phosphatase superfamily"/>
    <property type="match status" value="2"/>
</dbReference>
<dbReference type="GO" id="GO:0033260">
    <property type="term" value="P:nuclear DNA replication"/>
    <property type="evidence" value="ECO:0007669"/>
    <property type="project" value="TreeGrafter"/>
</dbReference>
<gene>
    <name evidence="3" type="primary">TBLA0F01370</name>
    <name evidence="3" type="ORF">TBLA_0F01370</name>
</gene>
<dbReference type="InterPro" id="IPR029021">
    <property type="entry name" value="Prot-tyrosine_phosphatase-like"/>
</dbReference>
<dbReference type="GO" id="GO:0005634">
    <property type="term" value="C:nucleus"/>
    <property type="evidence" value="ECO:0007669"/>
    <property type="project" value="GOC"/>
</dbReference>
<dbReference type="PANTHER" id="PTHR47550:SF1">
    <property type="entry name" value="DUAL SPECIFICITY PROTEIN PHOSPHATASE PPS1"/>
    <property type="match status" value="1"/>
</dbReference>
<dbReference type="eggNOG" id="KOG1716">
    <property type="taxonomic scope" value="Eukaryota"/>
</dbReference>
<evidence type="ECO:0000259" key="1">
    <source>
        <dbReference type="PROSITE" id="PS50054"/>
    </source>
</evidence>
<protein>
    <submittedName>
        <fullName evidence="3">Uncharacterized protein</fullName>
    </submittedName>
</protein>
<dbReference type="InterPro" id="IPR020422">
    <property type="entry name" value="TYR_PHOSPHATASE_DUAL_dom"/>
</dbReference>
<reference evidence="3 4" key="1">
    <citation type="journal article" date="2011" name="Proc. Natl. Acad. Sci. U.S.A.">
        <title>Evolutionary erosion of yeast sex chromosomes by mating-type switching accidents.</title>
        <authorList>
            <person name="Gordon J.L."/>
            <person name="Armisen D."/>
            <person name="Proux-Wera E."/>
            <person name="Oheigeartaigh S.S."/>
            <person name="Byrne K.P."/>
            <person name="Wolfe K.H."/>
        </authorList>
    </citation>
    <scope>NUCLEOTIDE SEQUENCE [LARGE SCALE GENOMIC DNA]</scope>
    <source>
        <strain evidence="4">ATCC 34711 / CBS 6284 / DSM 70876 / NBRC 10599 / NRRL Y-10934 / UCD 77-7</strain>
    </source>
</reference>
<dbReference type="AlphaFoldDB" id="I2H5M8"/>
<dbReference type="InterPro" id="IPR000340">
    <property type="entry name" value="Dual-sp_phosphatase_cat-dom"/>
</dbReference>
<evidence type="ECO:0000259" key="2">
    <source>
        <dbReference type="PROSITE" id="PS50056"/>
    </source>
</evidence>
<proteinExistence type="predicted"/>
<dbReference type="PROSITE" id="PS50056">
    <property type="entry name" value="TYR_PHOSPHATASE_2"/>
    <property type="match status" value="1"/>
</dbReference>
<dbReference type="OrthoDB" id="273181at2759"/>
<dbReference type="STRING" id="1071380.I2H5M8"/>
<dbReference type="GeneID" id="14496789"/>
<dbReference type="SMART" id="SM00195">
    <property type="entry name" value="DSPc"/>
    <property type="match status" value="1"/>
</dbReference>
<dbReference type="GO" id="GO:0008138">
    <property type="term" value="F:protein tyrosine/serine/threonine phosphatase activity"/>
    <property type="evidence" value="ECO:0007669"/>
    <property type="project" value="TreeGrafter"/>
</dbReference>
<dbReference type="EMBL" id="HE806321">
    <property type="protein sequence ID" value="CCH61680.1"/>
    <property type="molecule type" value="Genomic_DNA"/>
</dbReference>
<dbReference type="KEGG" id="tbl:TBLA_0F01370"/>
<sequence>MAKYISPLNFINEFDAFLKHDLPAINDVRPYLNSTASNNITFANNFTNVHDSKDDQLQYWKWNGSILLIRTSHSTENSYRYLTNSVDLRDIYINVPSQSYRKIKLLEIFDVKYNPSRNSEIQELVEIGSTFKVLPCFKNDPTFKPHYNVKSHELRRFDLQACNFLNIVQKIVLYCNNSCDIIEDNKKCPKCELAKKFIHSTFNLGGFNAIPEIFILEHDYEPTFLPLQNYKLNRNLIHREQIEMTQMTHATPVDNSIFVGNSYDLDGIHYSPTTDNYPYYNIEYSTIFEKMQLSEKNKSITIGESDIHWDITIECTVANQQEQNNSNILDSEFDETKSKLKFPGAGSFTLGGLNKTRIENILKYCQFLYISNMSNKKILVYCRDGYTESSFLIIAFLIFKYSLSLTRAILTLHDLNRQLFLYPGDIQVLGHIEPILHDNSPLNQKQQLIDINADNNLATKLNIEISSNNFTEIFLTKLPSNYARLMNIKGPLPSKILPFLYLGSLHNIIYPDILRSLNITHLINIGSLPPWLNRTNKNTNKQKYTTSIESYEQYNIKILCLHDLLDNGEMSITGYFDQLIEFINTCKRDSGRIIIQCDMGVSRSVTIILAYLIKQYKISLIKSYLYLRCRRLNIIIQPSILFMYELLKWEHLCLNENKTIDCKTKRSNDWFSLCMEISHLNKIYSA</sequence>
<keyword evidence="4" id="KW-1185">Reference proteome</keyword>
<dbReference type="InterPro" id="IPR053239">
    <property type="entry name" value="Dual_spec_PTase"/>
</dbReference>
<name>I2H5M8_HENB6</name>
<feature type="domain" description="Tyrosine-protein phosphatase" evidence="1">
    <location>
        <begin position="492"/>
        <end position="655"/>
    </location>
</feature>
<dbReference type="RefSeq" id="XP_004181199.1">
    <property type="nucleotide sequence ID" value="XM_004181151.1"/>
</dbReference>
<accession>I2H5M8</accession>
<evidence type="ECO:0000313" key="3">
    <source>
        <dbReference type="EMBL" id="CCH61680.1"/>
    </source>
</evidence>
<feature type="domain" description="Tyrosine specific protein phosphatases" evidence="2">
    <location>
        <begin position="577"/>
        <end position="642"/>
    </location>
</feature>
<dbReference type="InterPro" id="IPR000387">
    <property type="entry name" value="Tyr_Pase_dom"/>
</dbReference>
<dbReference type="HOGENOM" id="CLU_365223_0_0_1"/>
<dbReference type="InParanoid" id="I2H5M8"/>
<dbReference type="SUPFAM" id="SSF52799">
    <property type="entry name" value="(Phosphotyrosine protein) phosphatases II"/>
    <property type="match status" value="2"/>
</dbReference>
<organism evidence="3 4">
    <name type="scientific">Henningerozyma blattae (strain ATCC 34711 / CBS 6284 / DSM 70876 / NBRC 10599 / NRRL Y-10934 / UCD 77-7)</name>
    <name type="common">Yeast</name>
    <name type="synonym">Tetrapisispora blattae</name>
    <dbReference type="NCBI Taxonomy" id="1071380"/>
    <lineage>
        <taxon>Eukaryota</taxon>
        <taxon>Fungi</taxon>
        <taxon>Dikarya</taxon>
        <taxon>Ascomycota</taxon>
        <taxon>Saccharomycotina</taxon>
        <taxon>Saccharomycetes</taxon>
        <taxon>Saccharomycetales</taxon>
        <taxon>Saccharomycetaceae</taxon>
        <taxon>Henningerozyma</taxon>
    </lineage>
</organism>
<evidence type="ECO:0000313" key="4">
    <source>
        <dbReference type="Proteomes" id="UP000002866"/>
    </source>
</evidence>